<proteinExistence type="inferred from homology"/>
<feature type="region of interest" description="Disordered" evidence="14">
    <location>
        <begin position="1"/>
        <end position="41"/>
    </location>
</feature>
<feature type="repeat" description="ANK" evidence="12">
    <location>
        <begin position="1357"/>
        <end position="1378"/>
    </location>
</feature>
<evidence type="ECO:0000256" key="10">
    <source>
        <dbReference type="ARBA" id="ARBA00022840"/>
    </source>
</evidence>
<dbReference type="Pfam" id="PF23578">
    <property type="entry name" value="DGKI"/>
    <property type="match status" value="1"/>
</dbReference>
<feature type="compositionally biased region" description="Basic residues" evidence="14">
    <location>
        <begin position="778"/>
        <end position="788"/>
    </location>
</feature>
<dbReference type="InterPro" id="IPR002110">
    <property type="entry name" value="Ankyrin_rpt"/>
</dbReference>
<comment type="similarity">
    <text evidence="2 13">Belongs to the eukaryotic diacylglycerol kinase family.</text>
</comment>
<sequence length="1461" mass="160439">MQRQQPSIDQLHEPVASTSNSAAIKPVANNNPAVTTTTTTSTTNNFHQQLQATTAATMQRLRTTFTRSRTPTGAEMKMQNSLEVPKQVRSASFDEMQLESQRASSSLLKQQSASSAEERSSESGLLQVPLAAHQQRSHSFDSATPSGGSDDSGAFLEVPAQPKPARRSSSTKTPPPCIHCQYLEEYERLMTAEQRYFIDHRELTALSYSNTSSEGSEDEEGGVGPGRGEEEEEDAEEETTEAATEEADEDPRTEVESEHDHDPDDDAALEMDIRIGNMSQGSSIEESRARLPRQMRRHTIGSSSVTSASEDEGLDGSDNGSPHFGNTLLPPQPATPCGITFTLSPTNGDYPSPPHLPLDPGSPPMSPCRMPVLTPTITTPCSAADAEDAGAAMGLPVRARRRSISRQEAVFVEPTGNSLENVSHEEVDNSNTKSSVDTNDSLDEASIMATCGSPGAAGGAGPSGSGAHHSAFVVRDIYLMVPDLKRDRAASVDSCFTKLSSNAKTEELQPSADGCFLTVPNINATRSRSVDIVLPTDEQARYKALSMTGSTVTYADGRTASASNSRRPIRIVPDWTENAVQGEHYWKPSSVSGDLCCLNEDCIKSGQRMKCSACQLVAHHNCIPIVNEKGTLACKPTYRDVGIRQYREQTTTHHHWVHRKLEKGKCKQCGKFFPMKQAVQSKLFGSKEIVALACAWCHEIYHNKEACFNQAKIGEECRLGNYAPIIVPPSWIVKLPTKGNFKSSIRVSNKNNAASGSGGGASGGGGGAGGGGGGGGGKSKKQTQRRQKGKEEKKEPRAFIVKPIPSPEVIPVIVFINPKSGGNQGHKLLGKFQHLLNPRQVFDLTQGGPKMGLDMFRKAPNLRVLACGGDGTVGWVLSVLDQIQPPLQPVPAVGVLPLGTGNDLARALGWGGSIFFQGYTDEPIGKVLREIGMSQCVLMDRWRVKVTPNDDVTDDHVDRSKPNVPLNVINNYFSFGVDAHIALEFHEAREAHPERFNSRLRNKMYYGQMGGKDLILRQYRNLSQWVTLECDGQDFTGRLRDAGCHAVLFLNIPSYGGGTHPWNDSFGASKPSIDDGLMEVVGLTTYQLPMLQAGMHGTCICQCRKARIITKRTIPMQVDGEACRVKPSVIEIELLNKALMLSKRKHGRGDVQVNPLEKMQLQILRVTMQHYEQYHYEKEMLRKLANKLGQIDIDSQCDLEHVRNMLNVKFEESISYPKVSQDWCFIDACTAEHYFRIDRAQEHLHYICDIAIDELYILDHEAATMPQTPDQERSFAAFSQRQAQNERRQMDQAQGRGPGSTDEDLQIGSKPIKVMKWKSPILEQTSDAILLAAQSGDLNMLRALHEQGYSLQSVNKNGQTALHFACKYNHRDIVKYIITSATRRVINMADKELGQTALHIAAEQNRRDICVMLVAAGAHLDTLDSGGNTPMMVAFNKNANEIATYLESKQRTQYLEGWLDD</sequence>
<evidence type="ECO:0000256" key="6">
    <source>
        <dbReference type="ARBA" id="ARBA00022741"/>
    </source>
</evidence>
<dbReference type="GO" id="GO:0010646">
    <property type="term" value="P:regulation of cell communication"/>
    <property type="evidence" value="ECO:0007669"/>
    <property type="project" value="UniProtKB-ARBA"/>
</dbReference>
<dbReference type="GO" id="GO:0004143">
    <property type="term" value="F:ATP-dependent diacylglycerol kinase activity"/>
    <property type="evidence" value="ECO:0007669"/>
    <property type="project" value="UniProtKB-EC"/>
</dbReference>
<dbReference type="GO" id="GO:0023051">
    <property type="term" value="P:regulation of signaling"/>
    <property type="evidence" value="ECO:0007669"/>
    <property type="project" value="UniProtKB-ARBA"/>
</dbReference>
<dbReference type="SMART" id="SM00109">
    <property type="entry name" value="C1"/>
    <property type="match status" value="1"/>
</dbReference>
<reference evidence="17" key="1">
    <citation type="journal article" date="2021" name="Elife">
        <title>Highly contiguous assemblies of 101 drosophilid genomes.</title>
        <authorList>
            <person name="Kim B.Y."/>
            <person name="Wang J.R."/>
            <person name="Miller D.E."/>
            <person name="Barmina O."/>
            <person name="Delaney E."/>
            <person name="Thompson A."/>
            <person name="Comeault A.A."/>
            <person name="Peede D."/>
            <person name="D'Agostino E.R."/>
            <person name="Pelaez J."/>
            <person name="Aguilar J.M."/>
            <person name="Haji D."/>
            <person name="Matsunaga T."/>
            <person name="Armstrong E.E."/>
            <person name="Zych M."/>
            <person name="Ogawa Y."/>
            <person name="Stamenkovic-Radak M."/>
            <person name="Jelic M."/>
            <person name="Veselinovic M.S."/>
            <person name="Tanaskovic M."/>
            <person name="Eric P."/>
            <person name="Gao J.J."/>
            <person name="Katoh T.K."/>
            <person name="Toda M.J."/>
            <person name="Watabe H."/>
            <person name="Watada M."/>
            <person name="Davis J.S."/>
            <person name="Moyle L.C."/>
            <person name="Manoli G."/>
            <person name="Bertolini E."/>
            <person name="Kostal V."/>
            <person name="Hawley R.S."/>
            <person name="Takahashi A."/>
            <person name="Jones C.D."/>
            <person name="Price D.K."/>
            <person name="Whiteman N."/>
            <person name="Kopp A."/>
            <person name="Matute D.R."/>
            <person name="Petrov D.A."/>
        </authorList>
    </citation>
    <scope>NUCLEOTIDE SEQUENCE [LARGE SCALE GENOMIC DNA]</scope>
</reference>
<dbReference type="SMART" id="SM00046">
    <property type="entry name" value="DAGKc"/>
    <property type="match status" value="1"/>
</dbReference>
<dbReference type="EC" id="2.7.1.107" evidence="13"/>
<dbReference type="OrthoDB" id="242257at2759"/>
<evidence type="ECO:0000256" key="11">
    <source>
        <dbReference type="ARBA" id="ARBA00023043"/>
    </source>
</evidence>
<feature type="domain" description="DAGKc" evidence="15">
    <location>
        <begin position="807"/>
        <end position="948"/>
    </location>
</feature>
<dbReference type="EnsemblMetazoa" id="XM_017129143.2">
    <property type="protein sequence ID" value="XP_016984632.1"/>
    <property type="gene ID" value="LOC108048467"/>
</dbReference>
<dbReference type="RefSeq" id="XP_016984632.1">
    <property type="nucleotide sequence ID" value="XM_017129143.1"/>
</dbReference>
<organism evidence="18">
    <name type="scientific">Drosophila rhopaloa</name>
    <name type="common">Fruit fly</name>
    <dbReference type="NCBI Taxonomy" id="1041015"/>
    <lineage>
        <taxon>Eukaryota</taxon>
        <taxon>Metazoa</taxon>
        <taxon>Ecdysozoa</taxon>
        <taxon>Arthropoda</taxon>
        <taxon>Hexapoda</taxon>
        <taxon>Insecta</taxon>
        <taxon>Pterygota</taxon>
        <taxon>Neoptera</taxon>
        <taxon>Endopterygota</taxon>
        <taxon>Diptera</taxon>
        <taxon>Brachycera</taxon>
        <taxon>Muscomorpha</taxon>
        <taxon>Ephydroidea</taxon>
        <taxon>Drosophilidae</taxon>
        <taxon>Drosophila</taxon>
        <taxon>Sophophora</taxon>
    </lineage>
</organism>
<keyword evidence="3 13" id="KW-0808">Transferase</keyword>
<dbReference type="CTD" id="31826"/>
<feature type="compositionally biased region" description="Gly residues" evidence="14">
    <location>
        <begin position="756"/>
        <end position="777"/>
    </location>
</feature>
<evidence type="ECO:0000259" key="15">
    <source>
        <dbReference type="PROSITE" id="PS50146"/>
    </source>
</evidence>
<dbReference type="Pfam" id="PF00609">
    <property type="entry name" value="DAGK_acc"/>
    <property type="match status" value="1"/>
</dbReference>
<dbReference type="Pfam" id="PF00130">
    <property type="entry name" value="C1_1"/>
    <property type="match status" value="2"/>
</dbReference>
<dbReference type="GO" id="GO:0043052">
    <property type="term" value="P:thermotaxis"/>
    <property type="evidence" value="ECO:0007669"/>
    <property type="project" value="UniProtKB-ARBA"/>
</dbReference>
<dbReference type="InterPro" id="IPR016064">
    <property type="entry name" value="NAD/diacylglycerol_kinase_sf"/>
</dbReference>
<dbReference type="InterPro" id="IPR001206">
    <property type="entry name" value="Diacylglycerol_kinase_cat_dom"/>
</dbReference>
<reference evidence="16" key="3">
    <citation type="submission" date="2025-05" db="UniProtKB">
        <authorList>
            <consortium name="EnsemblMetazoa"/>
        </authorList>
    </citation>
    <scope>IDENTIFICATION</scope>
</reference>
<dbReference type="PROSITE" id="PS50088">
    <property type="entry name" value="ANK_REPEAT"/>
    <property type="match status" value="2"/>
</dbReference>
<dbReference type="InterPro" id="IPR017438">
    <property type="entry name" value="ATP-NAD_kinase_N"/>
</dbReference>
<dbReference type="PANTHER" id="PTHR11255:SF80">
    <property type="entry name" value="EYE-SPECIFIC DIACYLGLYCEROL KINASE"/>
    <property type="match status" value="1"/>
</dbReference>
<comment type="catalytic activity">
    <reaction evidence="1 13">
        <text>a 1,2-diacyl-sn-glycerol + ATP = a 1,2-diacyl-sn-glycero-3-phosphate + ADP + H(+)</text>
        <dbReference type="Rhea" id="RHEA:10272"/>
        <dbReference type="ChEBI" id="CHEBI:15378"/>
        <dbReference type="ChEBI" id="CHEBI:17815"/>
        <dbReference type="ChEBI" id="CHEBI:30616"/>
        <dbReference type="ChEBI" id="CHEBI:58608"/>
        <dbReference type="ChEBI" id="CHEBI:456216"/>
        <dbReference type="EC" id="2.7.1.107"/>
    </reaction>
</comment>
<protein>
    <recommendedName>
        <fullName evidence="13">Diacylglycerol kinase</fullName>
        <shortName evidence="13">DAG kinase</shortName>
        <ecNumber evidence="13">2.7.1.107</ecNumber>
    </recommendedName>
</protein>
<accession>A0A6P4F2L9</accession>
<dbReference type="GO" id="GO:0005886">
    <property type="term" value="C:plasma membrane"/>
    <property type="evidence" value="ECO:0007669"/>
    <property type="project" value="TreeGrafter"/>
</dbReference>
<dbReference type="SUPFAM" id="SSF48403">
    <property type="entry name" value="Ankyrin repeat"/>
    <property type="match status" value="1"/>
</dbReference>
<keyword evidence="10 13" id="KW-0067">ATP-binding</keyword>
<evidence type="ECO:0000256" key="9">
    <source>
        <dbReference type="ARBA" id="ARBA00022833"/>
    </source>
</evidence>
<dbReference type="CDD" id="cd20855">
    <property type="entry name" value="C1_DGK_typeIV_rpt2"/>
    <property type="match status" value="1"/>
</dbReference>
<feature type="compositionally biased region" description="Basic residues" evidence="14">
    <location>
        <begin position="290"/>
        <end position="299"/>
    </location>
</feature>
<dbReference type="InterPro" id="IPR037607">
    <property type="entry name" value="DGK"/>
</dbReference>
<dbReference type="GO" id="GO:0007200">
    <property type="term" value="P:phospholipase C-activating G protein-coupled receptor signaling pathway"/>
    <property type="evidence" value="ECO:0007669"/>
    <property type="project" value="InterPro"/>
</dbReference>
<dbReference type="InterPro" id="IPR002219">
    <property type="entry name" value="PKC_DAG/PE"/>
</dbReference>
<dbReference type="Gene3D" id="1.25.40.20">
    <property type="entry name" value="Ankyrin repeat-containing domain"/>
    <property type="match status" value="1"/>
</dbReference>
<dbReference type="Pfam" id="PF12796">
    <property type="entry name" value="Ank_2"/>
    <property type="match status" value="2"/>
</dbReference>
<dbReference type="PROSITE" id="PS50297">
    <property type="entry name" value="ANK_REP_REGION"/>
    <property type="match status" value="2"/>
</dbReference>
<feature type="compositionally biased region" description="Polar residues" evidence="14">
    <location>
        <begin position="140"/>
        <end position="149"/>
    </location>
</feature>
<evidence type="ECO:0000313" key="16">
    <source>
        <dbReference type="EnsemblMetazoa" id="XP_016984632.1"/>
    </source>
</evidence>
<evidence type="ECO:0000256" key="1">
    <source>
        <dbReference type="ARBA" id="ARBA00001383"/>
    </source>
</evidence>
<dbReference type="FunFam" id="3.40.50.10330:FF:000020">
    <property type="entry name" value="Diacylglycerol kinase"/>
    <property type="match status" value="1"/>
</dbReference>
<dbReference type="InterPro" id="IPR056383">
    <property type="entry name" value="DGKI-like_dom"/>
</dbReference>
<dbReference type="InterPro" id="IPR000756">
    <property type="entry name" value="Diacylglycerol_kin_accessory"/>
</dbReference>
<evidence type="ECO:0000256" key="8">
    <source>
        <dbReference type="ARBA" id="ARBA00022777"/>
    </source>
</evidence>
<dbReference type="CDD" id="cd20802">
    <property type="entry name" value="C1_DGK_typeIV_rpt1"/>
    <property type="match status" value="1"/>
</dbReference>
<keyword evidence="4" id="KW-0479">Metal-binding</keyword>
<feature type="region of interest" description="Disordered" evidence="14">
    <location>
        <begin position="208"/>
        <end position="329"/>
    </location>
</feature>
<evidence type="ECO:0000256" key="5">
    <source>
        <dbReference type="ARBA" id="ARBA00022737"/>
    </source>
</evidence>
<evidence type="ECO:0000256" key="7">
    <source>
        <dbReference type="ARBA" id="ARBA00022771"/>
    </source>
</evidence>
<keyword evidence="6 13" id="KW-0547">Nucleotide-binding</keyword>
<evidence type="ECO:0000256" key="2">
    <source>
        <dbReference type="ARBA" id="ARBA00009280"/>
    </source>
</evidence>
<reference evidence="18" key="2">
    <citation type="submission" date="2025-04" db="UniProtKB">
        <authorList>
            <consortium name="RefSeq"/>
        </authorList>
    </citation>
    <scope>IDENTIFICATION</scope>
</reference>
<dbReference type="FunFam" id="1.25.40.20:FF:000204">
    <property type="entry name" value="Diacylglycerol kinase"/>
    <property type="match status" value="1"/>
</dbReference>
<feature type="compositionally biased region" description="Acidic residues" evidence="14">
    <location>
        <begin position="229"/>
        <end position="249"/>
    </location>
</feature>
<dbReference type="GeneID" id="108048467"/>
<feature type="region of interest" description="Disordered" evidence="14">
    <location>
        <begin position="752"/>
        <end position="800"/>
    </location>
</feature>
<dbReference type="PROSITE" id="PS50146">
    <property type="entry name" value="DAGK"/>
    <property type="match status" value="1"/>
</dbReference>
<dbReference type="Gene3D" id="3.40.50.10330">
    <property type="entry name" value="Probable inorganic polyphosphate/atp-NAD kinase, domain 1"/>
    <property type="match status" value="1"/>
</dbReference>
<evidence type="ECO:0000256" key="13">
    <source>
        <dbReference type="RuleBase" id="RU361128"/>
    </source>
</evidence>
<dbReference type="Pfam" id="PF00781">
    <property type="entry name" value="DAGK_cat"/>
    <property type="match status" value="1"/>
</dbReference>
<keyword evidence="7" id="KW-0863">Zinc-finger</keyword>
<feature type="region of interest" description="Disordered" evidence="14">
    <location>
        <begin position="66"/>
        <end position="177"/>
    </location>
</feature>
<feature type="repeat" description="ANK" evidence="12">
    <location>
        <begin position="1393"/>
        <end position="1425"/>
    </location>
</feature>
<feature type="compositionally biased region" description="Low complexity" evidence="14">
    <location>
        <begin position="26"/>
        <end position="41"/>
    </location>
</feature>
<evidence type="ECO:0000313" key="17">
    <source>
        <dbReference type="Proteomes" id="UP001652680"/>
    </source>
</evidence>
<feature type="region of interest" description="Disordered" evidence="14">
    <location>
        <begin position="1268"/>
        <end position="1306"/>
    </location>
</feature>
<evidence type="ECO:0000256" key="4">
    <source>
        <dbReference type="ARBA" id="ARBA00022723"/>
    </source>
</evidence>
<dbReference type="InterPro" id="IPR036770">
    <property type="entry name" value="Ankyrin_rpt-contain_sf"/>
</dbReference>
<feature type="compositionally biased region" description="Basic and acidic residues" evidence="14">
    <location>
        <begin position="250"/>
        <end position="262"/>
    </location>
</feature>
<dbReference type="GO" id="GO:0005524">
    <property type="term" value="F:ATP binding"/>
    <property type="evidence" value="ECO:0007669"/>
    <property type="project" value="UniProtKB-KW"/>
</dbReference>
<keyword evidence="17" id="KW-1185">Reference proteome</keyword>
<name>A0A6P4F2L9_DRORH</name>
<dbReference type="SUPFAM" id="SSF111331">
    <property type="entry name" value="NAD kinase/diacylglycerol kinase-like"/>
    <property type="match status" value="1"/>
</dbReference>
<dbReference type="FunFam" id="2.60.200.40:FF:000012">
    <property type="entry name" value="Diacylglycerol kinase"/>
    <property type="match status" value="1"/>
</dbReference>
<evidence type="ECO:0000256" key="3">
    <source>
        <dbReference type="ARBA" id="ARBA00022679"/>
    </source>
</evidence>
<evidence type="ECO:0000313" key="18">
    <source>
        <dbReference type="RefSeq" id="XP_016984632.1"/>
    </source>
</evidence>
<gene>
    <name evidence="18" type="primary">LOC108048467</name>
    <name evidence="16" type="synonym">108048467</name>
</gene>
<feature type="compositionally biased region" description="Low complexity" evidence="14">
    <location>
        <begin position="100"/>
        <end position="115"/>
    </location>
</feature>
<dbReference type="Gene3D" id="2.60.200.40">
    <property type="match status" value="1"/>
</dbReference>
<dbReference type="SMART" id="SM00248">
    <property type="entry name" value="ANK"/>
    <property type="match status" value="4"/>
</dbReference>
<evidence type="ECO:0000256" key="14">
    <source>
        <dbReference type="SAM" id="MobiDB-lite"/>
    </source>
</evidence>
<dbReference type="GO" id="GO:0008270">
    <property type="term" value="F:zinc ion binding"/>
    <property type="evidence" value="ECO:0007669"/>
    <property type="project" value="UniProtKB-KW"/>
</dbReference>
<dbReference type="SMART" id="SM00045">
    <property type="entry name" value="DAGKa"/>
    <property type="match status" value="1"/>
</dbReference>
<keyword evidence="9" id="KW-0862">Zinc</keyword>
<keyword evidence="5" id="KW-0677">Repeat</keyword>
<keyword evidence="8 13" id="KW-0418">Kinase</keyword>
<dbReference type="PANTHER" id="PTHR11255">
    <property type="entry name" value="DIACYLGLYCEROL KINASE"/>
    <property type="match status" value="1"/>
</dbReference>
<dbReference type="Proteomes" id="UP001652680">
    <property type="component" value="Unassembled WGS sequence"/>
</dbReference>
<evidence type="ECO:0000256" key="12">
    <source>
        <dbReference type="PROSITE-ProRule" id="PRU00023"/>
    </source>
</evidence>
<keyword evidence="11 12" id="KW-0040">ANK repeat</keyword>